<evidence type="ECO:0000313" key="5">
    <source>
        <dbReference type="Proteomes" id="UP000441208"/>
    </source>
</evidence>
<organism evidence="3 5">
    <name type="scientific">Phytophthora fragariae</name>
    <dbReference type="NCBI Taxonomy" id="53985"/>
    <lineage>
        <taxon>Eukaryota</taxon>
        <taxon>Sar</taxon>
        <taxon>Stramenopiles</taxon>
        <taxon>Oomycota</taxon>
        <taxon>Peronosporomycetes</taxon>
        <taxon>Peronosporales</taxon>
        <taxon>Peronosporaceae</taxon>
        <taxon>Phytophthora</taxon>
    </lineage>
</organism>
<dbReference type="PANTHER" id="PTHR11444">
    <property type="entry name" value="ASPARTATEAMMONIA/ARGININOSUCCINATE/ADENYLOSUCCINATE LYASE"/>
    <property type="match status" value="1"/>
</dbReference>
<feature type="region of interest" description="Disordered" evidence="1">
    <location>
        <begin position="85"/>
        <end position="119"/>
    </location>
</feature>
<reference evidence="3 5" key="1">
    <citation type="submission" date="2018-08" db="EMBL/GenBank/DDBJ databases">
        <title>Genomic investigation of the strawberry pathogen Phytophthora fragariae indicates pathogenicity is determined by transcriptional variation in three key races.</title>
        <authorList>
            <person name="Adams T.M."/>
            <person name="Armitage A.D."/>
            <person name="Sobczyk M.K."/>
            <person name="Bates H.J."/>
            <person name="Dunwell J.M."/>
            <person name="Nellist C.F."/>
            <person name="Harrison R.J."/>
        </authorList>
    </citation>
    <scope>NUCLEOTIDE SEQUENCE [LARGE SCALE GENOMIC DNA]</scope>
    <source>
        <strain evidence="3 5">NOV-71</strain>
        <strain evidence="4 6">NOV-77</strain>
    </source>
</reference>
<evidence type="ECO:0000313" key="4">
    <source>
        <dbReference type="EMBL" id="KAE9330125.1"/>
    </source>
</evidence>
<dbReference type="Gene3D" id="1.10.275.10">
    <property type="entry name" value="Fumarase/aspartase (N-terminal domain)"/>
    <property type="match status" value="1"/>
</dbReference>
<dbReference type="GO" id="GO:0006108">
    <property type="term" value="P:malate metabolic process"/>
    <property type="evidence" value="ECO:0007669"/>
    <property type="project" value="TreeGrafter"/>
</dbReference>
<feature type="region of interest" description="Disordered" evidence="1">
    <location>
        <begin position="35"/>
        <end position="59"/>
    </location>
</feature>
<evidence type="ECO:0000313" key="6">
    <source>
        <dbReference type="Proteomes" id="UP000486351"/>
    </source>
</evidence>
<sequence length="119" mass="13109">RAHIAHFAEEGHRRRGFKTSASPCSRVIELAGGVLGSKTPVHPNDHVNMGQPSNDSFPTTMHISAVQEIHRVLLPSLHRLHDALDTKVKQGVRRHHQDRPHPHAGRHAADPGPGVLRLP</sequence>
<dbReference type="InterPro" id="IPR022761">
    <property type="entry name" value="Fumarate_lyase_N"/>
</dbReference>
<dbReference type="InterPro" id="IPR024083">
    <property type="entry name" value="Fumarase/histidase_N"/>
</dbReference>
<dbReference type="GO" id="GO:0006106">
    <property type="term" value="P:fumarate metabolic process"/>
    <property type="evidence" value="ECO:0007669"/>
    <property type="project" value="InterPro"/>
</dbReference>
<gene>
    <name evidence="3" type="ORF">PF007_g16489</name>
    <name evidence="4" type="ORF">PF008_g15780</name>
</gene>
<name>A0A6A3RKW2_9STRA</name>
<protein>
    <recommendedName>
        <fullName evidence="2">Fumarate lyase N-terminal domain-containing protein</fullName>
    </recommendedName>
</protein>
<evidence type="ECO:0000259" key="2">
    <source>
        <dbReference type="Pfam" id="PF00206"/>
    </source>
</evidence>
<dbReference type="GO" id="GO:0004333">
    <property type="term" value="F:fumarate hydratase activity"/>
    <property type="evidence" value="ECO:0007669"/>
    <property type="project" value="InterPro"/>
</dbReference>
<dbReference type="EMBL" id="QXFZ01001066">
    <property type="protein sequence ID" value="KAE9097793.1"/>
    <property type="molecule type" value="Genomic_DNA"/>
</dbReference>
<dbReference type="GO" id="GO:0006099">
    <property type="term" value="P:tricarboxylic acid cycle"/>
    <property type="evidence" value="ECO:0007669"/>
    <property type="project" value="TreeGrafter"/>
</dbReference>
<dbReference type="Pfam" id="PF00206">
    <property type="entry name" value="Lyase_1"/>
    <property type="match status" value="1"/>
</dbReference>
<feature type="domain" description="Fumarate lyase N-terminal" evidence="2">
    <location>
        <begin position="28"/>
        <end position="90"/>
    </location>
</feature>
<dbReference type="SUPFAM" id="SSF48557">
    <property type="entry name" value="L-aspartase-like"/>
    <property type="match status" value="1"/>
</dbReference>
<dbReference type="PANTHER" id="PTHR11444:SF1">
    <property type="entry name" value="FUMARATE HYDRATASE, MITOCHONDRIAL"/>
    <property type="match status" value="1"/>
</dbReference>
<dbReference type="EMBL" id="QXFY01001047">
    <property type="protein sequence ID" value="KAE9330125.1"/>
    <property type="molecule type" value="Genomic_DNA"/>
</dbReference>
<dbReference type="AlphaFoldDB" id="A0A6A3RKW2"/>
<proteinExistence type="predicted"/>
<feature type="compositionally biased region" description="Basic residues" evidence="1">
    <location>
        <begin position="90"/>
        <end position="106"/>
    </location>
</feature>
<dbReference type="InterPro" id="IPR008948">
    <property type="entry name" value="L-Aspartase-like"/>
</dbReference>
<dbReference type="GO" id="GO:0005739">
    <property type="term" value="C:mitochondrion"/>
    <property type="evidence" value="ECO:0007669"/>
    <property type="project" value="TreeGrafter"/>
</dbReference>
<dbReference type="InterPro" id="IPR005677">
    <property type="entry name" value="Fum_hydII"/>
</dbReference>
<dbReference type="Proteomes" id="UP000486351">
    <property type="component" value="Unassembled WGS sequence"/>
</dbReference>
<evidence type="ECO:0000313" key="3">
    <source>
        <dbReference type="EMBL" id="KAE9097793.1"/>
    </source>
</evidence>
<feature type="non-terminal residue" evidence="3">
    <location>
        <position position="1"/>
    </location>
</feature>
<feature type="compositionally biased region" description="Polar residues" evidence="1">
    <location>
        <begin position="50"/>
        <end position="59"/>
    </location>
</feature>
<accession>A0A6A3RKW2</accession>
<comment type="caution">
    <text evidence="3">The sequence shown here is derived from an EMBL/GenBank/DDBJ whole genome shotgun (WGS) entry which is preliminary data.</text>
</comment>
<evidence type="ECO:0000256" key="1">
    <source>
        <dbReference type="SAM" id="MobiDB-lite"/>
    </source>
</evidence>
<dbReference type="Gene3D" id="1.20.200.10">
    <property type="entry name" value="Fumarase/aspartase (Central domain)"/>
    <property type="match status" value="1"/>
</dbReference>
<dbReference type="Proteomes" id="UP000441208">
    <property type="component" value="Unassembled WGS sequence"/>
</dbReference>